<dbReference type="EMBL" id="FNHL01000001">
    <property type="protein sequence ID" value="SDL94136.1"/>
    <property type="molecule type" value="Genomic_DNA"/>
</dbReference>
<dbReference type="InterPro" id="IPR012440">
    <property type="entry name" value="DUF1641"/>
</dbReference>
<dbReference type="Pfam" id="PF07849">
    <property type="entry name" value="DUF1641"/>
    <property type="match status" value="1"/>
</dbReference>
<dbReference type="RefSeq" id="WP_089693284.1">
    <property type="nucleotide sequence ID" value="NZ_FNHL01000001.1"/>
</dbReference>
<proteinExistence type="predicted"/>
<keyword evidence="2" id="KW-1185">Reference proteome</keyword>
<dbReference type="OrthoDB" id="56850at2157"/>
<evidence type="ECO:0000313" key="2">
    <source>
        <dbReference type="Proteomes" id="UP000199451"/>
    </source>
</evidence>
<evidence type="ECO:0000313" key="1">
    <source>
        <dbReference type="EMBL" id="SDL94136.1"/>
    </source>
</evidence>
<gene>
    <name evidence="1" type="ORF">SAMN04487949_0251</name>
</gene>
<accession>A0A1G9P5R5</accession>
<organism evidence="1 2">
    <name type="scientific">Halogranum gelatinilyticum</name>
    <dbReference type="NCBI Taxonomy" id="660521"/>
    <lineage>
        <taxon>Archaea</taxon>
        <taxon>Methanobacteriati</taxon>
        <taxon>Methanobacteriota</taxon>
        <taxon>Stenosarchaea group</taxon>
        <taxon>Halobacteria</taxon>
        <taxon>Halobacteriales</taxon>
        <taxon>Haloferacaceae</taxon>
    </lineage>
</organism>
<dbReference type="AlphaFoldDB" id="A0A1G9P5R5"/>
<dbReference type="STRING" id="660521.SAMN04487949_0251"/>
<reference evidence="2" key="1">
    <citation type="submission" date="2016-10" db="EMBL/GenBank/DDBJ databases">
        <authorList>
            <person name="Varghese N."/>
            <person name="Submissions S."/>
        </authorList>
    </citation>
    <scope>NUCLEOTIDE SEQUENCE [LARGE SCALE GENOMIC DNA]</scope>
    <source>
        <strain evidence="2">CGMCC 1.10119</strain>
    </source>
</reference>
<name>A0A1G9P5R5_9EURY</name>
<dbReference type="Proteomes" id="UP000199451">
    <property type="component" value="Unassembled WGS sequence"/>
</dbReference>
<sequence length="212" mass="21790">MADTNAALGAIEAEELSTAIEEHPEQVARFLERLGLVNEFLDAADVVVSGLDDDMVTELAGTSSTLALAANGLATPETVGLGETVGENAEDLSAAVETLVRLQRDGTLDDLAALGDLVALGSAALDDDMVTGLAHRGERLGELADVAADDDTARGLQTMLAAVGTATASDPERVGAVGLVRVLRDPEVQTGLGFLVALARALGQTKTEQKRS</sequence>
<protein>
    <submittedName>
        <fullName evidence="1">Uncharacterized conserved protein YjgD, DUF1641 family</fullName>
    </submittedName>
</protein>